<feature type="compositionally biased region" description="Basic and acidic residues" evidence="1">
    <location>
        <begin position="229"/>
        <end position="248"/>
    </location>
</feature>
<sequence>MRIRSTKPEFWRSQTIAALDWDTRLVLKALESYVDDNGVGKDSVVIFCADAFPHDLAKSPEVCAKVSRSLDQLAEAGLIVRYTFDGEPLVYVRHWKKWQYIDKPKAGRFPRPDGTMNYRDPVDETICAGQDVTDSEVREVSPKPREDFAKTARNVPEVGPQIQSGEQGNRGTGEQASGGASLESHQGADHVAPPPDKCPRHLDDPNPPSCGACASRRRRRTEWEQTQQRLERERQAAEAAEREAERQRAANCQWCKGTGFRDVDDDAVERCDHQTPPGAPKPAPRGESPDGGHDERGAA</sequence>
<keyword evidence="3" id="KW-1185">Reference proteome</keyword>
<evidence type="ECO:0000313" key="3">
    <source>
        <dbReference type="Proteomes" id="UP000028659"/>
    </source>
</evidence>
<dbReference type="GeneID" id="23680248"/>
<feature type="compositionally biased region" description="Basic and acidic residues" evidence="1">
    <location>
        <begin position="135"/>
        <end position="150"/>
    </location>
</feature>
<evidence type="ECO:0000256" key="1">
    <source>
        <dbReference type="SAM" id="MobiDB-lite"/>
    </source>
</evidence>
<dbReference type="OrthoDB" id="4926at10239"/>
<dbReference type="KEGG" id="vg:23680248"/>
<evidence type="ECO:0000313" key="2">
    <source>
        <dbReference type="EMBL" id="AII28225.1"/>
    </source>
</evidence>
<reference evidence="2 3" key="1">
    <citation type="submission" date="2014-07" db="EMBL/GenBank/DDBJ databases">
        <authorList>
            <person name="Simmons-Yager K."/>
            <person name="Taylor B.J."/>
            <person name="Thorniley A.J."/>
            <person name="Dasenko M.A."/>
            <person name="Denver D.R."/>
            <person name="Garcia-Ruiz H."/>
            <person name="Hoyer J.S."/>
            <person name="Jogdeo S."/>
            <person name="Sullivan C.M."/>
            <person name="Peterson M.R."/>
            <person name="Rowley E.R."/>
            <person name="Schnitzler C.E."/>
            <person name="Vining K.J."/>
            <person name="Almabruk K.H."/>
            <person name="Banawas S."/>
            <person name="Beatty C."/>
            <person name="Bullock C.J."/>
            <person name="Cappellazzi J.E."/>
            <person name="Chagani S.E."/>
            <person name="Chatterjee P."/>
            <person name="Cram E.D."/>
            <person name="Elorriaga M.E.S.T.E.F.A."/>
            <person name="Esser M."/>
            <person name="Fellows E.J."/>
            <person name="Garcia G.R."/>
            <person name="Gullaba J.M."/>
            <person name="Kinsley M.A."/>
            <person name="Luo F."/>
            <person name="Mcginnis M."/>
            <person name="Paquette C.E."/>
            <person name="Reddekopp R.L."/>
            <person name="Rosen K.L."/>
            <person name="Sahlfeld L.M."/>
            <person name="Vondras A.M."/>
            <person name="Wang J.X."/>
            <person name="Weiss E.S."/>
            <person name="Wernick R."/>
            <person name="Abuelizz H.A."/>
            <person name="Amaro Y."/>
            <person name="Archer C.L."/>
            <person name="Basu A."/>
            <person name="Bellinger M.R."/>
            <person name="Johnson S.F."/>
            <person name="Kitchen S.A."/>
            <person name="Li M."/>
            <person name="Morey-Castro K.E."/>
            <person name="Lavalleur H.J."/>
            <person name="Rangel L.J."/>
            <person name="Ree J.F."/>
            <person name="Shay S.D."/>
            <person name="Sheng Y."/>
            <person name="Smyth J.C."/>
            <person name="Stamm E.A."/>
            <person name="Taylor C.R."/>
            <person name="Vining O.B."/>
            <person name="Wanzeck K.M."/>
            <person name="Watson G."/>
            <person name="Bruck A.J."/>
            <person name="Anders K.R."/>
            <person name="Braun M.A."/>
            <person name="Delesalle V.A."/>
            <person name="Hughes L.E."/>
            <person name="Ware V.C."/>
            <person name="Bradley K.W."/>
            <person name="Barker L.P."/>
            <person name="Asai D.J."/>
            <person name="Bowman C.A."/>
            <person name="Russell D.A."/>
            <person name="Pope W.H."/>
            <person name="Jacobs-Sera D."/>
            <person name="Hendrix R.W."/>
            <person name="Hatfull G.F."/>
        </authorList>
    </citation>
    <scope>NUCLEOTIDE SEQUENCE [LARGE SCALE GENOMIC DNA]</scope>
</reference>
<protein>
    <recommendedName>
        <fullName evidence="4">Helix-turn-helix DNA binding domain protein</fullName>
    </recommendedName>
</protein>
<dbReference type="EMBL" id="KM083128">
    <property type="protein sequence ID" value="AII28225.1"/>
    <property type="molecule type" value="Genomic_DNA"/>
</dbReference>
<proteinExistence type="predicted"/>
<evidence type="ECO:0008006" key="4">
    <source>
        <dbReference type="Google" id="ProtNLM"/>
    </source>
</evidence>
<gene>
    <name evidence="2" type="primary">81</name>
    <name evidence="2" type="ORF">PBI_SPARKY_81</name>
</gene>
<organism evidence="2 3">
    <name type="scientific">Mycobacterium phage Sparky</name>
    <dbReference type="NCBI Taxonomy" id="1527493"/>
    <lineage>
        <taxon>Viruses</taxon>
        <taxon>Duplodnaviria</taxon>
        <taxon>Heunggongvirae</taxon>
        <taxon>Uroviricota</taxon>
        <taxon>Caudoviricetes</taxon>
        <taxon>Sparkyvirus</taxon>
        <taxon>Sparkyvirus sparky</taxon>
    </lineage>
</organism>
<feature type="compositionally biased region" description="Basic and acidic residues" evidence="1">
    <location>
        <begin position="287"/>
        <end position="299"/>
    </location>
</feature>
<name>A0A076GDW6_9CAUD</name>
<feature type="compositionally biased region" description="Polar residues" evidence="1">
    <location>
        <begin position="161"/>
        <end position="175"/>
    </location>
</feature>
<dbReference type="RefSeq" id="YP_009125460.1">
    <property type="nucleotide sequence ID" value="NC_026597.1"/>
</dbReference>
<accession>A0A076GDW6</accession>
<feature type="region of interest" description="Disordered" evidence="1">
    <location>
        <begin position="129"/>
        <end position="299"/>
    </location>
</feature>
<dbReference type="Proteomes" id="UP000028659">
    <property type="component" value="Genome"/>
</dbReference>